<dbReference type="Gene3D" id="2.60.40.1250">
    <property type="entry name" value="Thiol:disulfide interchange protein DsbD, N-terminal domain"/>
    <property type="match status" value="1"/>
</dbReference>
<evidence type="ECO:0000256" key="16">
    <source>
        <dbReference type="ARBA" id="ARBA00047388"/>
    </source>
</evidence>
<dbReference type="InterPro" id="IPR036929">
    <property type="entry name" value="DsbDN_sf"/>
</dbReference>
<keyword evidence="10 18" id="KW-1133">Transmembrane helix</keyword>
<dbReference type="GO" id="GO:0045454">
    <property type="term" value="P:cell redox homeostasis"/>
    <property type="evidence" value="ECO:0007669"/>
    <property type="project" value="TreeGrafter"/>
</dbReference>
<evidence type="ECO:0000256" key="5">
    <source>
        <dbReference type="ARBA" id="ARBA00022519"/>
    </source>
</evidence>
<evidence type="ECO:0000256" key="6">
    <source>
        <dbReference type="ARBA" id="ARBA00022692"/>
    </source>
</evidence>
<dbReference type="InterPro" id="IPR028250">
    <property type="entry name" value="DsbDN"/>
</dbReference>
<comment type="caution">
    <text evidence="20">The sequence shown here is derived from an EMBL/GenBank/DDBJ whole genome shotgun (WGS) entry which is preliminary data.</text>
</comment>
<feature type="transmembrane region" description="Helical" evidence="18">
    <location>
        <begin position="200"/>
        <end position="229"/>
    </location>
</feature>
<dbReference type="STRING" id="1137799.GZ78_02360"/>
<dbReference type="InterPro" id="IPR022910">
    <property type="entry name" value="Thiol_diS_interchange_DbsD"/>
</dbReference>
<dbReference type="AlphaFoldDB" id="A0A081NKE3"/>
<dbReference type="Pfam" id="PF02683">
    <property type="entry name" value="DsbD_TM"/>
    <property type="match status" value="1"/>
</dbReference>
<name>A0A081NKE3_9GAMM</name>
<comment type="catalytic activity">
    <reaction evidence="16 18">
        <text>[protein]-dithiol + NAD(+) = [protein]-disulfide + NADH + H(+)</text>
        <dbReference type="Rhea" id="RHEA:18749"/>
        <dbReference type="Rhea" id="RHEA-COMP:10593"/>
        <dbReference type="Rhea" id="RHEA-COMP:10594"/>
        <dbReference type="ChEBI" id="CHEBI:15378"/>
        <dbReference type="ChEBI" id="CHEBI:29950"/>
        <dbReference type="ChEBI" id="CHEBI:50058"/>
        <dbReference type="ChEBI" id="CHEBI:57540"/>
        <dbReference type="ChEBI" id="CHEBI:57945"/>
        <dbReference type="EC" id="1.8.1.8"/>
    </reaction>
</comment>
<evidence type="ECO:0000256" key="7">
    <source>
        <dbReference type="ARBA" id="ARBA00022729"/>
    </source>
</evidence>
<evidence type="ECO:0000256" key="9">
    <source>
        <dbReference type="ARBA" id="ARBA00022982"/>
    </source>
</evidence>
<dbReference type="InterPro" id="IPR003834">
    <property type="entry name" value="Cyt_c_assmbl_TM_dom"/>
</dbReference>
<keyword evidence="3 18" id="KW-0813">Transport</keyword>
<keyword evidence="8 18" id="KW-0201">Cytochrome c-type biogenesis</keyword>
<evidence type="ECO:0000256" key="3">
    <source>
        <dbReference type="ARBA" id="ARBA00022448"/>
    </source>
</evidence>
<dbReference type="Gene3D" id="3.40.30.10">
    <property type="entry name" value="Glutaredoxin"/>
    <property type="match status" value="1"/>
</dbReference>
<evidence type="ECO:0000256" key="1">
    <source>
        <dbReference type="ARBA" id="ARBA00004429"/>
    </source>
</evidence>
<dbReference type="GO" id="GO:0009055">
    <property type="term" value="F:electron transfer activity"/>
    <property type="evidence" value="ECO:0007669"/>
    <property type="project" value="UniProtKB-UniRule"/>
</dbReference>
<comment type="caution">
    <text evidence="18">Lacks conserved residue(s) required for the propagation of feature annotation.</text>
</comment>
<dbReference type="InterPro" id="IPR036249">
    <property type="entry name" value="Thioredoxin-like_sf"/>
</dbReference>
<evidence type="ECO:0000256" key="2">
    <source>
        <dbReference type="ARBA" id="ARBA00007241"/>
    </source>
</evidence>
<evidence type="ECO:0000256" key="18">
    <source>
        <dbReference type="HAMAP-Rule" id="MF_00399"/>
    </source>
</evidence>
<dbReference type="EMBL" id="JOKH01000001">
    <property type="protein sequence ID" value="KEQ18916.1"/>
    <property type="molecule type" value="Genomic_DNA"/>
</dbReference>
<proteinExistence type="inferred from homology"/>
<keyword evidence="11 18" id="KW-0560">Oxidoreductase</keyword>
<keyword evidence="13 18" id="KW-0472">Membrane</keyword>
<dbReference type="SUPFAM" id="SSF74863">
    <property type="entry name" value="Thiol:disulfide interchange protein DsbD, N-terminal domain (DsbD-alpha)"/>
    <property type="match status" value="1"/>
</dbReference>
<dbReference type="InterPro" id="IPR013766">
    <property type="entry name" value="Thioredoxin_domain"/>
</dbReference>
<dbReference type="Pfam" id="PF13098">
    <property type="entry name" value="Thioredoxin_2"/>
    <property type="match status" value="1"/>
</dbReference>
<dbReference type="Proteomes" id="UP000028073">
    <property type="component" value="Unassembled WGS sequence"/>
</dbReference>
<keyword evidence="5 18" id="KW-0997">Cell inner membrane</keyword>
<evidence type="ECO:0000313" key="20">
    <source>
        <dbReference type="EMBL" id="KEQ18916.1"/>
    </source>
</evidence>
<comment type="catalytic activity">
    <reaction evidence="17 18">
        <text>[protein]-dithiol + NADP(+) = [protein]-disulfide + NADPH + H(+)</text>
        <dbReference type="Rhea" id="RHEA:18753"/>
        <dbReference type="Rhea" id="RHEA-COMP:10593"/>
        <dbReference type="Rhea" id="RHEA-COMP:10594"/>
        <dbReference type="ChEBI" id="CHEBI:15378"/>
        <dbReference type="ChEBI" id="CHEBI:29950"/>
        <dbReference type="ChEBI" id="CHEBI:50058"/>
        <dbReference type="ChEBI" id="CHEBI:57783"/>
        <dbReference type="ChEBI" id="CHEBI:58349"/>
        <dbReference type="EC" id="1.8.1.8"/>
    </reaction>
</comment>
<evidence type="ECO:0000256" key="11">
    <source>
        <dbReference type="ARBA" id="ARBA00023002"/>
    </source>
</evidence>
<feature type="disulfide bond" description="Redox-active" evidence="18">
    <location>
        <begin position="527"/>
        <end position="530"/>
    </location>
</feature>
<sequence length="613" mass="66835">MVQLFRCKQTPYLSTFFLILFIWAFSSSAMANLDQLLNSRSSETQSFIPVEEAFQLEAEIEDETLLLHFLVTPEHYLYKDRFNFTSNGSSTRLGQPAFPKGKEKYDVNFEETMEVFSKNVTIRVPVQSSETEPQFQIRFQGCANAGLCYPPHTLNISVKNPHIVSAETIKSAETTSDSSTSLTISETVGQDSSKAFSVTLLLFLLAGLGLTFTPCVLPMIPILSSLLVGAASQGASRKRTLSLSIAYVLSMSVTFALAGTLMGLFGASLNLQAKLQSPWLLIPFSILFVLLALSMFGLYELQLPEKLRDRLNKQHQKPGSLYGAAVMGVLSALVVSPCVSAPLAGALIYISTTGDALMGGLSLLALGMGMGLPLILIGLGGKSLLPKAGSWMENIKSLFGFLLLGVAIWMLERVIPAPMTLFLWGSLAIGGAICLGALDFSKKNGSALFLQALGVILLIYGSLLIIGAAQGQKNPLQPLSMANQPIDRLSTGYSFQKVTTIEALSRQLEIATKNGKVAMIDVYADWCISCKVMEREVFPNAFSSVNINNWHLIKFDITANTPEQLDWLNSYQLFGPPSLLFFDINGQERNELRSLGEITSSELQKKLNLTLSP</sequence>
<dbReference type="SUPFAM" id="SSF52833">
    <property type="entry name" value="Thioredoxin-like"/>
    <property type="match status" value="1"/>
</dbReference>
<evidence type="ECO:0000256" key="17">
    <source>
        <dbReference type="ARBA" id="ARBA00047804"/>
    </source>
</evidence>
<dbReference type="eggNOG" id="COG4232">
    <property type="taxonomic scope" value="Bacteria"/>
</dbReference>
<feature type="transmembrane region" description="Helical" evidence="18">
    <location>
        <begin position="421"/>
        <end position="440"/>
    </location>
</feature>
<dbReference type="HAMAP" id="MF_00399">
    <property type="entry name" value="DbsD"/>
    <property type="match status" value="1"/>
</dbReference>
<keyword evidence="6 18" id="KW-0812">Transmembrane</keyword>
<evidence type="ECO:0000256" key="4">
    <source>
        <dbReference type="ARBA" id="ARBA00022475"/>
    </source>
</evidence>
<comment type="function">
    <text evidence="18">Required to facilitate the formation of correct disulfide bonds in some periplasmic proteins and for the assembly of the periplasmic c-type cytochromes. Acts by transferring electrons from cytoplasmic thioredoxin to the periplasm. This transfer involves a cascade of disulfide bond formation and reduction steps.</text>
</comment>
<evidence type="ECO:0000256" key="8">
    <source>
        <dbReference type="ARBA" id="ARBA00022748"/>
    </source>
</evidence>
<dbReference type="NCBIfam" id="NF001419">
    <property type="entry name" value="PRK00293.1"/>
    <property type="match status" value="1"/>
</dbReference>
<dbReference type="GO" id="GO:0017004">
    <property type="term" value="P:cytochrome complex assembly"/>
    <property type="evidence" value="ECO:0007669"/>
    <property type="project" value="UniProtKB-UniRule"/>
</dbReference>
<reference evidence="20 21" key="1">
    <citation type="submission" date="2014-06" db="EMBL/GenBank/DDBJ databases">
        <title>Whole Genome Sequences of Three Symbiotic Endozoicomonas Bacteria.</title>
        <authorList>
            <person name="Neave M.J."/>
            <person name="Apprill A."/>
            <person name="Voolstra C.R."/>
        </authorList>
    </citation>
    <scope>NUCLEOTIDE SEQUENCE [LARGE SCALE GENOMIC DNA]</scope>
    <source>
        <strain evidence="20 21">DSM 25634</strain>
    </source>
</reference>
<feature type="transmembrane region" description="Helical" evidence="18">
    <location>
        <begin position="447"/>
        <end position="469"/>
    </location>
</feature>
<feature type="transmembrane region" description="Helical" evidence="18">
    <location>
        <begin position="398"/>
        <end position="415"/>
    </location>
</feature>
<keyword evidence="9 18" id="KW-0249">Electron transport</keyword>
<comment type="similarity">
    <text evidence="2 18">Belongs to the thioredoxin family. DsbD subfamily.</text>
</comment>
<dbReference type="Pfam" id="PF11412">
    <property type="entry name" value="DsbD_N"/>
    <property type="match status" value="1"/>
</dbReference>
<dbReference type="GO" id="GO:0047134">
    <property type="term" value="F:protein-disulfide reductase [NAD(P)H] activity"/>
    <property type="evidence" value="ECO:0007669"/>
    <property type="project" value="UniProtKB-UniRule"/>
</dbReference>
<dbReference type="EC" id="1.8.1.8" evidence="18"/>
<feature type="transmembrane region" description="Helical" evidence="18">
    <location>
        <begin position="279"/>
        <end position="299"/>
    </location>
</feature>
<evidence type="ECO:0000256" key="15">
    <source>
        <dbReference type="ARBA" id="ARBA00023284"/>
    </source>
</evidence>
<feature type="disulfide bond" description="Redox-active" evidence="18">
    <location>
        <begin position="142"/>
        <end position="148"/>
    </location>
</feature>
<keyword evidence="12 18" id="KW-0520">NAD</keyword>
<comment type="subcellular location">
    <subcellularLocation>
        <location evidence="1 18">Cell inner membrane</location>
        <topology evidence="1 18">Multi-pass membrane protein</topology>
    </subcellularLocation>
</comment>
<organism evidence="20 21">
    <name type="scientific">Endozoicomonas numazuensis</name>
    <dbReference type="NCBI Taxonomy" id="1137799"/>
    <lineage>
        <taxon>Bacteria</taxon>
        <taxon>Pseudomonadati</taxon>
        <taxon>Pseudomonadota</taxon>
        <taxon>Gammaproteobacteria</taxon>
        <taxon>Oceanospirillales</taxon>
        <taxon>Endozoicomonadaceae</taxon>
        <taxon>Endozoicomonas</taxon>
    </lineage>
</organism>
<keyword evidence="21" id="KW-1185">Reference proteome</keyword>
<keyword evidence="7" id="KW-0732">Signal</keyword>
<dbReference type="PANTHER" id="PTHR32234">
    <property type="entry name" value="THIOL:DISULFIDE INTERCHANGE PROTEIN DSBD"/>
    <property type="match status" value="1"/>
</dbReference>
<dbReference type="RefSeq" id="WP_034832405.1">
    <property type="nucleotide sequence ID" value="NZ_JOKH01000001.1"/>
</dbReference>
<dbReference type="InterPro" id="IPR012336">
    <property type="entry name" value="Thioredoxin-like_fold"/>
</dbReference>
<dbReference type="GO" id="GO:0005886">
    <property type="term" value="C:plasma membrane"/>
    <property type="evidence" value="ECO:0007669"/>
    <property type="project" value="UniProtKB-SubCell"/>
</dbReference>
<evidence type="ECO:0000256" key="12">
    <source>
        <dbReference type="ARBA" id="ARBA00023027"/>
    </source>
</evidence>
<dbReference type="PANTHER" id="PTHR32234:SF0">
    <property type="entry name" value="THIOL:DISULFIDE INTERCHANGE PROTEIN DSBD"/>
    <property type="match status" value="1"/>
</dbReference>
<evidence type="ECO:0000313" key="21">
    <source>
        <dbReference type="Proteomes" id="UP000028073"/>
    </source>
</evidence>
<feature type="transmembrane region" description="Helical" evidence="18">
    <location>
        <begin position="320"/>
        <end position="350"/>
    </location>
</feature>
<gene>
    <name evidence="18" type="primary">dsbD</name>
    <name evidence="20" type="ORF">GZ78_02360</name>
</gene>
<keyword evidence="14 18" id="KW-1015">Disulfide bond</keyword>
<evidence type="ECO:0000256" key="10">
    <source>
        <dbReference type="ARBA" id="ARBA00022989"/>
    </source>
</evidence>
<feature type="transmembrane region" description="Helical" evidence="18">
    <location>
        <begin position="241"/>
        <end position="267"/>
    </location>
</feature>
<accession>A0A081NKE3</accession>
<protein>
    <recommendedName>
        <fullName evidence="18">Thiol:disulfide interchange protein DsbD</fullName>
        <ecNumber evidence="18">1.8.1.8</ecNumber>
    </recommendedName>
    <alternativeName>
        <fullName evidence="18">Protein-disulfide reductase</fullName>
        <shortName evidence="18">Disulfide reductase</shortName>
    </alternativeName>
</protein>
<feature type="transmembrane region" description="Helical" evidence="18">
    <location>
        <begin position="356"/>
        <end position="377"/>
    </location>
</feature>
<keyword evidence="15 18" id="KW-0676">Redox-active center</keyword>
<feature type="domain" description="Thioredoxin" evidence="19">
    <location>
        <begin position="468"/>
        <end position="612"/>
    </location>
</feature>
<keyword evidence="4 18" id="KW-1003">Cell membrane</keyword>
<evidence type="ECO:0000256" key="14">
    <source>
        <dbReference type="ARBA" id="ARBA00023157"/>
    </source>
</evidence>
<evidence type="ECO:0000259" key="19">
    <source>
        <dbReference type="PROSITE" id="PS51352"/>
    </source>
</evidence>
<dbReference type="PROSITE" id="PS51352">
    <property type="entry name" value="THIOREDOXIN_2"/>
    <property type="match status" value="1"/>
</dbReference>
<evidence type="ECO:0000256" key="13">
    <source>
        <dbReference type="ARBA" id="ARBA00023136"/>
    </source>
</evidence>